<dbReference type="RefSeq" id="WP_377392019.1">
    <property type="nucleotide sequence ID" value="NZ_JBHSAN010000027.1"/>
</dbReference>
<gene>
    <name evidence="1" type="ORF">ACFS2C_10530</name>
</gene>
<sequence>MPFDRIWNDPPRPGEDWSRETSRFATLARRVWDPLLAVEEVGRL</sequence>
<evidence type="ECO:0000313" key="2">
    <source>
        <dbReference type="Proteomes" id="UP001597478"/>
    </source>
</evidence>
<organism evidence="1 2">
    <name type="scientific">Prauserella oleivorans</name>
    <dbReference type="NCBI Taxonomy" id="1478153"/>
    <lineage>
        <taxon>Bacteria</taxon>
        <taxon>Bacillati</taxon>
        <taxon>Actinomycetota</taxon>
        <taxon>Actinomycetes</taxon>
        <taxon>Pseudonocardiales</taxon>
        <taxon>Pseudonocardiaceae</taxon>
        <taxon>Prauserella</taxon>
    </lineage>
</organism>
<evidence type="ECO:0008006" key="3">
    <source>
        <dbReference type="Google" id="ProtNLM"/>
    </source>
</evidence>
<dbReference type="Proteomes" id="UP001597478">
    <property type="component" value="Unassembled WGS sequence"/>
</dbReference>
<name>A0ABW5W779_9PSEU</name>
<proteinExistence type="predicted"/>
<dbReference type="EMBL" id="JBHUOF010000012">
    <property type="protein sequence ID" value="MFD2799828.1"/>
    <property type="molecule type" value="Genomic_DNA"/>
</dbReference>
<comment type="caution">
    <text evidence="1">The sequence shown here is derived from an EMBL/GenBank/DDBJ whole genome shotgun (WGS) entry which is preliminary data.</text>
</comment>
<keyword evidence="2" id="KW-1185">Reference proteome</keyword>
<accession>A0ABW5W779</accession>
<reference evidence="2" key="1">
    <citation type="journal article" date="2019" name="Int. J. Syst. Evol. Microbiol.">
        <title>The Global Catalogue of Microorganisms (GCM) 10K type strain sequencing project: providing services to taxonomists for standard genome sequencing and annotation.</title>
        <authorList>
            <consortium name="The Broad Institute Genomics Platform"/>
            <consortium name="The Broad Institute Genome Sequencing Center for Infectious Disease"/>
            <person name="Wu L."/>
            <person name="Ma J."/>
        </authorList>
    </citation>
    <scope>NUCLEOTIDE SEQUENCE [LARGE SCALE GENOMIC DNA]</scope>
    <source>
        <strain evidence="2">IBRC-M 10906</strain>
    </source>
</reference>
<protein>
    <recommendedName>
        <fullName evidence="3">SAM-dependent methyltransferase</fullName>
    </recommendedName>
</protein>
<evidence type="ECO:0000313" key="1">
    <source>
        <dbReference type="EMBL" id="MFD2799828.1"/>
    </source>
</evidence>